<dbReference type="RefSeq" id="WP_210322761.1">
    <property type="nucleotide sequence ID" value="NZ_CP162530.1"/>
</dbReference>
<proteinExistence type="predicted"/>
<evidence type="ECO:0000313" key="1">
    <source>
        <dbReference type="EMBL" id="GJD41350.1"/>
    </source>
</evidence>
<protein>
    <submittedName>
        <fullName evidence="1">Uncharacterized protein</fullName>
    </submittedName>
</protein>
<organism evidence="1 2">
    <name type="scientific">Methylobacterium bullatum</name>
    <dbReference type="NCBI Taxonomy" id="570505"/>
    <lineage>
        <taxon>Bacteria</taxon>
        <taxon>Pseudomonadati</taxon>
        <taxon>Pseudomonadota</taxon>
        <taxon>Alphaproteobacteria</taxon>
        <taxon>Hyphomicrobiales</taxon>
        <taxon>Methylobacteriaceae</taxon>
        <taxon>Methylobacterium</taxon>
    </lineage>
</organism>
<accession>A0AAV4ZCU0</accession>
<gene>
    <name evidence="1" type="ORF">OICFNHDK_3833</name>
</gene>
<reference evidence="1" key="2">
    <citation type="submission" date="2021-08" db="EMBL/GenBank/DDBJ databases">
        <authorList>
            <person name="Tani A."/>
            <person name="Ola A."/>
            <person name="Ogura Y."/>
            <person name="Katsura K."/>
            <person name="Hayashi T."/>
        </authorList>
    </citation>
    <scope>NUCLEOTIDE SEQUENCE</scope>
    <source>
        <strain evidence="1">DSM 21893</strain>
    </source>
</reference>
<dbReference type="EMBL" id="BPQF01000019">
    <property type="protein sequence ID" value="GJD41350.1"/>
    <property type="molecule type" value="Genomic_DNA"/>
</dbReference>
<name>A0AAV4ZCU0_9HYPH</name>
<dbReference type="Proteomes" id="UP001055307">
    <property type="component" value="Unassembled WGS sequence"/>
</dbReference>
<dbReference type="AlphaFoldDB" id="A0AAV4ZCU0"/>
<keyword evidence="2" id="KW-1185">Reference proteome</keyword>
<sequence>MSQPTTIRRSDDEVVAKIRSLEDGIADFFGAVHSDLIETLPFEAASPFLIPEAIADDWSPAGRDDVSVVERIRDYLSFAWDKANDCRGLSAGRSICHMQAWLWLLGEDEAAKQIEDYDLYGKPQLRAISEAVGVDWTSLDNGEWTNDEGSSGSGPDSVAPLKLNFVGALANGAFQAASSEKAA</sequence>
<reference evidence="1" key="1">
    <citation type="journal article" date="2016" name="Front. Microbiol.">
        <title>Genome Sequence of the Piezophilic, Mesophilic Sulfate-Reducing Bacterium Desulfovibrio indicus J2T.</title>
        <authorList>
            <person name="Cao J."/>
            <person name="Maignien L."/>
            <person name="Shao Z."/>
            <person name="Alain K."/>
            <person name="Jebbar M."/>
        </authorList>
    </citation>
    <scope>NUCLEOTIDE SEQUENCE</scope>
    <source>
        <strain evidence="1">DSM 21893</strain>
    </source>
</reference>
<comment type="caution">
    <text evidence="1">The sequence shown here is derived from an EMBL/GenBank/DDBJ whole genome shotgun (WGS) entry which is preliminary data.</text>
</comment>
<evidence type="ECO:0000313" key="2">
    <source>
        <dbReference type="Proteomes" id="UP001055307"/>
    </source>
</evidence>